<dbReference type="InterPro" id="IPR013210">
    <property type="entry name" value="LRR_N_plant-typ"/>
</dbReference>
<evidence type="ECO:0000256" key="21">
    <source>
        <dbReference type="ARBA" id="ARBA00023136"/>
    </source>
</evidence>
<evidence type="ECO:0000256" key="18">
    <source>
        <dbReference type="ARBA" id="ARBA00022824"/>
    </source>
</evidence>
<comment type="catalytic activity">
    <reaction evidence="24">
        <text>L-threonyl-[protein] + ATP = O-phospho-L-threonyl-[protein] + ADP + H(+)</text>
        <dbReference type="Rhea" id="RHEA:46608"/>
        <dbReference type="Rhea" id="RHEA-COMP:11060"/>
        <dbReference type="Rhea" id="RHEA-COMP:11605"/>
        <dbReference type="ChEBI" id="CHEBI:15378"/>
        <dbReference type="ChEBI" id="CHEBI:30013"/>
        <dbReference type="ChEBI" id="CHEBI:30616"/>
        <dbReference type="ChEBI" id="CHEBI:61977"/>
        <dbReference type="ChEBI" id="CHEBI:456216"/>
        <dbReference type="EC" id="2.7.11.1"/>
    </reaction>
</comment>
<evidence type="ECO:0000256" key="7">
    <source>
        <dbReference type="ARBA" id="ARBA00012513"/>
    </source>
</evidence>
<evidence type="ECO:0000256" key="23">
    <source>
        <dbReference type="ARBA" id="ARBA00023180"/>
    </source>
</evidence>
<dbReference type="InterPro" id="IPR032675">
    <property type="entry name" value="LRR_dom_sf"/>
</dbReference>
<dbReference type="FunFam" id="3.30.200.20:FF:000432">
    <property type="entry name" value="LRR receptor-like serine/threonine-protein kinase EFR"/>
    <property type="match status" value="2"/>
</dbReference>
<accession>A0A0E0LSU1</accession>
<dbReference type="InterPro" id="IPR003591">
    <property type="entry name" value="Leu-rich_rpt_typical-subtyp"/>
</dbReference>
<name>A0A0E0LSU1_ORYPU</name>
<feature type="transmembrane region" description="Helical" evidence="30">
    <location>
        <begin position="1556"/>
        <end position="1578"/>
    </location>
</feature>
<evidence type="ECO:0000259" key="32">
    <source>
        <dbReference type="PROSITE" id="PS50011"/>
    </source>
</evidence>
<keyword evidence="10" id="KW-0597">Phosphoprotein</keyword>
<dbReference type="Pfam" id="PF08263">
    <property type="entry name" value="LRRNT_2"/>
    <property type="match status" value="3"/>
</dbReference>
<evidence type="ECO:0000256" key="9">
    <source>
        <dbReference type="ARBA" id="ARBA00022527"/>
    </source>
</evidence>
<reference evidence="33" key="1">
    <citation type="submission" date="2015-04" db="UniProtKB">
        <authorList>
            <consortium name="EnsemblPlants"/>
        </authorList>
    </citation>
    <scope>IDENTIFICATION</scope>
</reference>
<comment type="similarity">
    <text evidence="6">Belongs to the protein kinase superfamily. Ser/Thr protein kinase family.</text>
</comment>
<dbReference type="InterPro" id="IPR051809">
    <property type="entry name" value="Plant_receptor-like_S/T_kinase"/>
</dbReference>
<comment type="catalytic activity">
    <reaction evidence="25">
        <text>L-seryl-[protein] + ATP = O-phospho-L-seryl-[protein] + ADP + H(+)</text>
        <dbReference type="Rhea" id="RHEA:17989"/>
        <dbReference type="Rhea" id="RHEA-COMP:9863"/>
        <dbReference type="Rhea" id="RHEA-COMP:11604"/>
        <dbReference type="ChEBI" id="CHEBI:15378"/>
        <dbReference type="ChEBI" id="CHEBI:29999"/>
        <dbReference type="ChEBI" id="CHEBI:30616"/>
        <dbReference type="ChEBI" id="CHEBI:83421"/>
        <dbReference type="ChEBI" id="CHEBI:456216"/>
        <dbReference type="EC" id="2.7.11.1"/>
    </reaction>
</comment>
<evidence type="ECO:0000256" key="17">
    <source>
        <dbReference type="ARBA" id="ARBA00022777"/>
    </source>
</evidence>
<dbReference type="GO" id="GO:0005524">
    <property type="term" value="F:ATP binding"/>
    <property type="evidence" value="ECO:0007669"/>
    <property type="project" value="UniProtKB-UniRule"/>
</dbReference>
<dbReference type="Gene3D" id="3.30.200.20">
    <property type="entry name" value="Phosphorylase Kinase, domain 1"/>
    <property type="match status" value="2"/>
</dbReference>
<evidence type="ECO:0000256" key="1">
    <source>
        <dbReference type="ARBA" id="ARBA00001936"/>
    </source>
</evidence>
<keyword evidence="15" id="KW-0677">Repeat</keyword>
<keyword evidence="9" id="KW-0723">Serine/threonine-protein kinase</keyword>
<dbReference type="PROSITE" id="PS00108">
    <property type="entry name" value="PROTEIN_KINASE_ST"/>
    <property type="match status" value="2"/>
</dbReference>
<comment type="subcellular location">
    <subcellularLocation>
        <location evidence="3">Cell membrane</location>
        <topology evidence="3">Single-pass membrane protein</topology>
    </subcellularLocation>
    <subcellularLocation>
        <location evidence="4">Endoplasmic reticulum membrane</location>
        <topology evidence="4">Single-pass membrane protein</topology>
    </subcellularLocation>
    <subcellularLocation>
        <location evidence="5">Membrane</location>
        <topology evidence="5">Single-pass type I membrane protein</topology>
    </subcellularLocation>
</comment>
<evidence type="ECO:0000256" key="15">
    <source>
        <dbReference type="ARBA" id="ARBA00022737"/>
    </source>
</evidence>
<dbReference type="PANTHER" id="PTHR27008">
    <property type="entry name" value="OS04G0122200 PROTEIN"/>
    <property type="match status" value="1"/>
</dbReference>
<dbReference type="SUPFAM" id="SSF52058">
    <property type="entry name" value="L domain-like"/>
    <property type="match status" value="6"/>
</dbReference>
<evidence type="ECO:0000256" key="5">
    <source>
        <dbReference type="ARBA" id="ARBA00004479"/>
    </source>
</evidence>
<evidence type="ECO:0000256" key="14">
    <source>
        <dbReference type="ARBA" id="ARBA00022729"/>
    </source>
</evidence>
<comment type="cofactor">
    <cofactor evidence="2">
        <name>Mg(2+)</name>
        <dbReference type="ChEBI" id="CHEBI:18420"/>
    </cofactor>
</comment>
<dbReference type="FunFam" id="3.80.10.10:FF:000317">
    <property type="entry name" value="Inactive leucine-rich repeat receptor-like protein kinase"/>
    <property type="match status" value="1"/>
</dbReference>
<dbReference type="Gene3D" id="3.80.10.10">
    <property type="entry name" value="Ribonuclease Inhibitor"/>
    <property type="match status" value="9"/>
</dbReference>
<keyword evidence="21 30" id="KW-0472">Membrane</keyword>
<dbReference type="InterPro" id="IPR000719">
    <property type="entry name" value="Prot_kinase_dom"/>
</dbReference>
<evidence type="ECO:0000256" key="24">
    <source>
        <dbReference type="ARBA" id="ARBA00047899"/>
    </source>
</evidence>
<keyword evidence="16 29" id="KW-0547">Nucleotide-binding</keyword>
<dbReference type="FunFam" id="1.10.510.10:FF:000358">
    <property type="entry name" value="Putative leucine-rich repeat receptor-like serine/threonine-protein kinase"/>
    <property type="match status" value="2"/>
</dbReference>
<evidence type="ECO:0000256" key="27">
    <source>
        <dbReference type="ARBA" id="ARBA00056628"/>
    </source>
</evidence>
<evidence type="ECO:0000313" key="33">
    <source>
        <dbReference type="EnsemblPlants" id="OPUNC08G07180.1"/>
    </source>
</evidence>
<dbReference type="STRING" id="4537.A0A0E0LSU1"/>
<dbReference type="EnsemblPlants" id="OPUNC08G07180.1">
    <property type="protein sequence ID" value="OPUNC08G07180.1"/>
    <property type="gene ID" value="OPUNC08G07180"/>
</dbReference>
<organism evidence="33">
    <name type="scientific">Oryza punctata</name>
    <name type="common">Red rice</name>
    <dbReference type="NCBI Taxonomy" id="4537"/>
    <lineage>
        <taxon>Eukaryota</taxon>
        <taxon>Viridiplantae</taxon>
        <taxon>Streptophyta</taxon>
        <taxon>Embryophyta</taxon>
        <taxon>Tracheophyta</taxon>
        <taxon>Spermatophyta</taxon>
        <taxon>Magnoliopsida</taxon>
        <taxon>Liliopsida</taxon>
        <taxon>Poales</taxon>
        <taxon>Poaceae</taxon>
        <taxon>BOP clade</taxon>
        <taxon>Oryzoideae</taxon>
        <taxon>Oryzeae</taxon>
        <taxon>Oryzinae</taxon>
        <taxon>Oryza</taxon>
    </lineage>
</organism>
<dbReference type="Gene3D" id="1.10.510.10">
    <property type="entry name" value="Transferase(Phosphotransferase) domain 1"/>
    <property type="match status" value="2"/>
</dbReference>
<keyword evidence="17" id="KW-0418">Kinase</keyword>
<evidence type="ECO:0000256" key="30">
    <source>
        <dbReference type="SAM" id="Phobius"/>
    </source>
</evidence>
<evidence type="ECO:0000256" key="2">
    <source>
        <dbReference type="ARBA" id="ARBA00001946"/>
    </source>
</evidence>
<dbReference type="InterPro" id="IPR001611">
    <property type="entry name" value="Leu-rich_rpt"/>
</dbReference>
<dbReference type="OMA" id="HILIFCI"/>
<dbReference type="Pfam" id="PF00560">
    <property type="entry name" value="LRR_1"/>
    <property type="match status" value="11"/>
</dbReference>
<evidence type="ECO:0000256" key="31">
    <source>
        <dbReference type="SAM" id="SignalP"/>
    </source>
</evidence>
<evidence type="ECO:0000256" key="12">
    <source>
        <dbReference type="ARBA" id="ARBA00022679"/>
    </source>
</evidence>
<dbReference type="FunFam" id="3.80.10.10:FF:000400">
    <property type="entry name" value="Nuclear pore complex protein NUP107"/>
    <property type="match status" value="2"/>
</dbReference>
<dbReference type="FunFam" id="3.80.10.10:FF:000288">
    <property type="entry name" value="LRR receptor-like serine/threonine-protein kinase EFR"/>
    <property type="match status" value="2"/>
</dbReference>
<feature type="chain" id="PRO_5002367085" description="Receptor kinase-like protein Xa21" evidence="31">
    <location>
        <begin position="27"/>
        <end position="2594"/>
    </location>
</feature>
<reference evidence="33" key="2">
    <citation type="submission" date="2018-05" db="EMBL/GenBank/DDBJ databases">
        <title>OpunRS2 (Oryza punctata Reference Sequence Version 2).</title>
        <authorList>
            <person name="Zhang J."/>
            <person name="Kudrna D."/>
            <person name="Lee S."/>
            <person name="Talag J."/>
            <person name="Welchert J."/>
            <person name="Wing R.A."/>
        </authorList>
    </citation>
    <scope>NUCLEOTIDE SEQUENCE [LARGE SCALE GENOMIC DNA]</scope>
</reference>
<dbReference type="InterPro" id="IPR017441">
    <property type="entry name" value="Protein_kinase_ATP_BS"/>
</dbReference>
<dbReference type="FunFam" id="3.80.10.10:FF:000095">
    <property type="entry name" value="LRR receptor-like serine/threonine-protein kinase GSO1"/>
    <property type="match status" value="1"/>
</dbReference>
<keyword evidence="20 30" id="KW-1133">Transmembrane helix</keyword>
<dbReference type="SMART" id="SM00365">
    <property type="entry name" value="LRR_SD22"/>
    <property type="match status" value="14"/>
</dbReference>
<evidence type="ECO:0000256" key="19">
    <source>
        <dbReference type="ARBA" id="ARBA00022840"/>
    </source>
</evidence>
<evidence type="ECO:0000256" key="22">
    <source>
        <dbReference type="ARBA" id="ARBA00023170"/>
    </source>
</evidence>
<dbReference type="GO" id="GO:0009653">
    <property type="term" value="P:anatomical structure morphogenesis"/>
    <property type="evidence" value="ECO:0007669"/>
    <property type="project" value="UniProtKB-ARBA"/>
</dbReference>
<dbReference type="InterPro" id="IPR011009">
    <property type="entry name" value="Kinase-like_dom_sf"/>
</dbReference>
<evidence type="ECO:0000256" key="13">
    <source>
        <dbReference type="ARBA" id="ARBA00022692"/>
    </source>
</evidence>
<evidence type="ECO:0000256" key="8">
    <source>
        <dbReference type="ARBA" id="ARBA00022475"/>
    </source>
</evidence>
<dbReference type="Gramene" id="OPUNC08G07180.1">
    <property type="protein sequence ID" value="OPUNC08G07180.1"/>
    <property type="gene ID" value="OPUNC08G07180"/>
</dbReference>
<keyword evidence="13 30" id="KW-0812">Transmembrane</keyword>
<dbReference type="EC" id="2.7.11.1" evidence="7"/>
<feature type="transmembrane region" description="Helical" evidence="30">
    <location>
        <begin position="659"/>
        <end position="681"/>
    </location>
</feature>
<keyword evidence="22" id="KW-0675">Receptor</keyword>
<evidence type="ECO:0000256" key="26">
    <source>
        <dbReference type="ARBA" id="ARBA00054320"/>
    </source>
</evidence>
<keyword evidence="34" id="KW-1185">Reference proteome</keyword>
<keyword evidence="11" id="KW-0433">Leucine-rich repeat</keyword>
<feature type="domain" description="Protein kinase" evidence="32">
    <location>
        <begin position="716"/>
        <end position="1010"/>
    </location>
</feature>
<evidence type="ECO:0000256" key="29">
    <source>
        <dbReference type="PROSITE-ProRule" id="PRU10141"/>
    </source>
</evidence>
<keyword evidence="23" id="KW-0325">Glycoprotein</keyword>
<dbReference type="SMART" id="SM00220">
    <property type="entry name" value="S_TKc"/>
    <property type="match status" value="2"/>
</dbReference>
<evidence type="ECO:0000256" key="16">
    <source>
        <dbReference type="ARBA" id="ARBA00022741"/>
    </source>
</evidence>
<dbReference type="GO" id="GO:0005886">
    <property type="term" value="C:plasma membrane"/>
    <property type="evidence" value="ECO:0007669"/>
    <property type="project" value="UniProtKB-SubCell"/>
</dbReference>
<evidence type="ECO:0000256" key="11">
    <source>
        <dbReference type="ARBA" id="ARBA00022614"/>
    </source>
</evidence>
<dbReference type="PROSITE" id="PS00107">
    <property type="entry name" value="PROTEIN_KINASE_ATP"/>
    <property type="match status" value="2"/>
</dbReference>
<comment type="function">
    <text evidence="26">Receptor kinase that detects X.oryzae pv. oryzae protein Ax21 to promote innate immunity. Following X.oryzae pv. oryzae protein Ax21 detection, undergoes cleavage, releasing the processed protein kinase Xa21 chain.</text>
</comment>
<dbReference type="GO" id="GO:0004674">
    <property type="term" value="F:protein serine/threonine kinase activity"/>
    <property type="evidence" value="ECO:0007669"/>
    <property type="project" value="UniProtKB-KW"/>
</dbReference>
<dbReference type="Pfam" id="PF13855">
    <property type="entry name" value="LRR_8"/>
    <property type="match status" value="3"/>
</dbReference>
<evidence type="ECO:0000313" key="34">
    <source>
        <dbReference type="Proteomes" id="UP000026962"/>
    </source>
</evidence>
<dbReference type="Pfam" id="PF07714">
    <property type="entry name" value="PK_Tyr_Ser-Thr"/>
    <property type="match status" value="2"/>
</dbReference>
<proteinExistence type="inferred from homology"/>
<dbReference type="PRINTS" id="PR00019">
    <property type="entry name" value="LEURICHRPT"/>
</dbReference>
<dbReference type="InterPro" id="IPR001245">
    <property type="entry name" value="Ser-Thr/Tyr_kinase_cat_dom"/>
</dbReference>
<evidence type="ECO:0000256" key="6">
    <source>
        <dbReference type="ARBA" id="ARBA00008684"/>
    </source>
</evidence>
<dbReference type="SMART" id="SM00369">
    <property type="entry name" value="LRR_TYP"/>
    <property type="match status" value="17"/>
</dbReference>
<dbReference type="PANTHER" id="PTHR27008:SF222">
    <property type="entry name" value="OS08G0248100 PROTEIN"/>
    <property type="match status" value="1"/>
</dbReference>
<feature type="signal peptide" evidence="31">
    <location>
        <begin position="1"/>
        <end position="26"/>
    </location>
</feature>
<feature type="binding site" evidence="29">
    <location>
        <position position="2323"/>
    </location>
    <ligand>
        <name>ATP</name>
        <dbReference type="ChEBI" id="CHEBI:30616"/>
    </ligand>
</feature>
<dbReference type="GO" id="GO:0099402">
    <property type="term" value="P:plant organ development"/>
    <property type="evidence" value="ECO:0007669"/>
    <property type="project" value="UniProtKB-ARBA"/>
</dbReference>
<feature type="binding site" evidence="29">
    <location>
        <position position="747"/>
    </location>
    <ligand>
        <name>ATP</name>
        <dbReference type="ChEBI" id="CHEBI:30616"/>
    </ligand>
</feature>
<keyword evidence="14 31" id="KW-0732">Signal</keyword>
<dbReference type="InterPro" id="IPR008271">
    <property type="entry name" value="Ser/Thr_kinase_AS"/>
</dbReference>
<dbReference type="SUPFAM" id="SSF56112">
    <property type="entry name" value="Protein kinase-like (PK-like)"/>
    <property type="match status" value="2"/>
</dbReference>
<keyword evidence="19 29" id="KW-0067">ATP-binding</keyword>
<sequence length="2594" mass="285076">MAIKRTWQLWLLSLLTHAILLFTASSQSINGDDLSALLAFKSLIRNDPREVLSSWDAISNATNMTTPVFCRWTGVSCNDRRHPGRVTTLNLSDAGLAGTISQQLGNLTLLRVLDLSNNSLDGDIPASLGGCPKLRAMKLSTNHLSGTIPADLGQLTKLAVFDVGHNNLTGDIPKSLSNLTTLAKFIVERNFIHGQDLSWMGNLTSLIHFVLEGNSFTGNIPETFGKMVNLIYFSVQNNHLEGHVPLSIFNISTIRFFDLGFNRLSGSLPLDVGVKLPRINRFNTLANHFEGIIPPTFSNASALETLLLRGNKYHGLIPRKIGIHGNLKVLMIGDNSLQATQSSGWEFLTSLTNSSSLQMLDVGQNNLAGAMPINIANLSNELSWIDLSGNQIIGTIPSDLWKFKLTSLNLSYNLFTGTLPPDIGRLPRINSIYISHNRISGQIPQSLGNISQLSSLTLSNNFLDGSIPISLGNLTKLQYLDLSGNALMGRIAQEILTIPSLTKLLSLSNNALSGSIPTQIGLLSSLIKMDLSTNKLSGAIPKAIGSCVQLSFLNFQGNLLQGQIPESLNNLRSLEILDLSNNNLAGPIPFFLANFTLLTNLNLSFNKLSGPVPNIGIFRNATIVSISGNRMLCGGPPYLQSPLCSSEDSDQASVHRLHILIFCIVGTLIFSLFCMTAYCFIKTRMKPNIIDNENPFLYEMNERISYAELQAATESFSPANLIGSGSFGNVYIGNLLIGQNLVPVAIKVLNLNQRGASRSFLSECDALRRIRHRNLVKVITVCSGLDQNGGEFKALVLEFVCNGSLDEWLHATSTTTSTSYRKLNLVERLHIAVDVAEALEYLHHHIEPPIVHCDIKPSNILLDDDMVAHVTDFGLAKIMHSEPCIQSSSLVIKGTIGYVPPEYGAGSQVSMDGDIYSYGVLLLEMFTGRKPTDSFINGVTSLINYVKMAYPNNLLEILDASATYNGNTQELVELVIYPIFRLGLACCKESPRERVKMDDSINGDDLSALLSFKSLIRNDPKQVLSSWDTDNNVTNMASSVFCRWTGVSCNDRRHLGRVTALCLSDIGLVGTISPQLGNLTLLRFIIERNFIHGQDLSWMGNLISLTHFVLKGNHFTGNIPEAFGKMSNLIYFSVLDNQMEGHVPLPIFNFSSIRFLDLGFNRLSGSLPLDIGVKLPWIKRFNTLVNRFEGIIPPTFSNASALESLLLRENKYHGMIPREIGIHGNLKFFSLGDNVLQATRRSDWEFFTSLTNCSSLQMLDVGQNNLVGAMPINIANLSNELSWIDLSGNQIIGTIPSDLWKFKLTSLNLSYNLFTGTLPPDIGRLPRINSIYISHNRITGQIPQSLGNISQLSSLTLSNNFLDGSIPISLGNLTKLQYLDLSGNALMGQIPQEILTIPSLTKLLSLSNNALSGSVPGNIGLLNILIKMDLSMNKLSGAIPKAIGSCVQLSFLNFQGNLLQGQIPENLNNLRSLEILDLSNNNLAGPIPEFLANFTLLTNLNLSFNALSGPVPNTWIFCNANIVSLSGNTMLCGGPPDLQFPSCSSKDSDQASVHRLHVMIFCIVGTLIFSLFCIYWFIKTRIKSNIVDNENLFLYETNERISYAELQAATESFSPANLIWLRTWQLWLLSLLTQALLLFTASSRSINGDDLSALLSFKSLIRNDPREVLSSWDNISNATNMRAPVFCQWTGVFCNDRQYPGRVTTLNLSDAGLVGTISQQLGNLTRLRVLDLSANSLDGDIPISLGGCPKLCAMNLSRNHLSERNFIHGQDLSWMGNLTSLTHFVLEGNSFTGNIPETFGKMVNLIYFSVQNNQLEGHVPLSIFNISTIRFFDLGFNRLSGSLPLDVGVKLPRINRFNTLFNRFEGILPPTFSNASALEVLLLHGNKYHGLIPREIGIHGNLKVLMLGDNALQATKSSDWEFFTSLTNCSGLELLDVGHNNLVGAMPINIANLSKELAGIDLSANQIIGTIPTDLSKLNKLVSLNLNHNLFSGTLPLDIGRLSRINSIYLSYNRIERQIPQSLGNITQLSFLSVSNNLLDGSIPISLGNLTKLQYMDLSGNTLIGQIPQDILVIPSLTRLLNLSNNVLTGSIPSQIGHLNSLIKMDLSMNKLSGEIPKTIGSCVQISFLNLQGNLLQGQIPESMNNLRSLEILDLSNNNLAGPIPLFLANFTLLTSLNLSFNKLSGPVPSSGIFRNATVVSLSGNRMLCGGPPYLQFPSCSSEDSDQDSVHRLHILIFCIVGTLIFSLLCMTAYCFIKTRMKPNIVDNENPFLYETNERISYAELQAATESFSPANLIGSGSFGNVYIGNFIIDQNLVPIAIKVLNLSQRGASRSFLIECDALRRIRHRKLVKVITVCSGSDQNGDEFKALVLEFICNGSLDEWLHARTTAISTSYRRLNLMKRLHIALDVAEALEYLHHHIVPPIVHCDIKPSNILLDDDMVAHVTDFGLAKIMNIAEPCKESSSFVIKGTIGYVAPEYGSGSPVSMDGDIYSYGVLLLEMFTGRRPTDNFIDGIISLVDYVKMAYPNNLLEILDTNATYNGNTQDMTQLVVYPIFRLGLACCRESPSERMKMDNVVKELNAIKKTFSAHIYA</sequence>
<dbReference type="Proteomes" id="UP000026962">
    <property type="component" value="Chromosome 8"/>
</dbReference>
<evidence type="ECO:0000256" key="10">
    <source>
        <dbReference type="ARBA" id="ARBA00022553"/>
    </source>
</evidence>
<comment type="cofactor">
    <cofactor evidence="1">
        <name>Mn(2+)</name>
        <dbReference type="ChEBI" id="CHEBI:29035"/>
    </cofactor>
</comment>
<comment type="function">
    <text evidence="27">The processed protein kinase Xa21 chain released by protein cleavage after X.oryzae pv. oryzae protein Ax21 detection translocates into the nucleus where it can bind and regulate WRKY62, a transcription factor. Confers resistance to the bacterial pathogen X.oryzae pv. oryzae (Xoo).</text>
</comment>
<dbReference type="PROSITE" id="PS50011">
    <property type="entry name" value="PROTEIN_KINASE_DOM"/>
    <property type="match status" value="2"/>
</dbReference>
<dbReference type="GO" id="GO:0005789">
    <property type="term" value="C:endoplasmic reticulum membrane"/>
    <property type="evidence" value="ECO:0007669"/>
    <property type="project" value="UniProtKB-SubCell"/>
</dbReference>
<evidence type="ECO:0000256" key="20">
    <source>
        <dbReference type="ARBA" id="ARBA00022989"/>
    </source>
</evidence>
<evidence type="ECO:0000256" key="3">
    <source>
        <dbReference type="ARBA" id="ARBA00004162"/>
    </source>
</evidence>
<protein>
    <recommendedName>
        <fullName evidence="28">Receptor kinase-like protein Xa21</fullName>
        <ecNumber evidence="7">2.7.11.1</ecNumber>
    </recommendedName>
</protein>
<feature type="transmembrane region" description="Helical" evidence="30">
    <location>
        <begin position="2235"/>
        <end position="2257"/>
    </location>
</feature>
<feature type="domain" description="Protein kinase" evidence="32">
    <location>
        <begin position="2292"/>
        <end position="2594"/>
    </location>
</feature>
<keyword evidence="18" id="KW-0256">Endoplasmic reticulum</keyword>
<evidence type="ECO:0000256" key="28">
    <source>
        <dbReference type="ARBA" id="ARBA00072040"/>
    </source>
</evidence>
<evidence type="ECO:0000256" key="25">
    <source>
        <dbReference type="ARBA" id="ARBA00048679"/>
    </source>
</evidence>
<evidence type="ECO:0000256" key="4">
    <source>
        <dbReference type="ARBA" id="ARBA00004389"/>
    </source>
</evidence>
<keyword evidence="8" id="KW-1003">Cell membrane</keyword>
<keyword evidence="12" id="KW-0808">Transferase</keyword>